<evidence type="ECO:0000256" key="5">
    <source>
        <dbReference type="RuleBase" id="RU004070"/>
    </source>
</evidence>
<dbReference type="Gene3D" id="2.20.28.10">
    <property type="match status" value="1"/>
</dbReference>
<dbReference type="GO" id="GO:0031261">
    <property type="term" value="C:DNA replication preinitiation complex"/>
    <property type="evidence" value="ECO:0007669"/>
    <property type="project" value="UniProtKB-ARBA"/>
</dbReference>
<dbReference type="STRING" id="1003232.J9D8Q9"/>
<dbReference type="InterPro" id="IPR018525">
    <property type="entry name" value="MCM_CS"/>
</dbReference>
<evidence type="ECO:0000256" key="4">
    <source>
        <dbReference type="ARBA" id="ARBA00023125"/>
    </source>
</evidence>
<keyword evidence="9" id="KW-1185">Reference proteome</keyword>
<dbReference type="EC" id="3.6.4.12" evidence="1"/>
<dbReference type="SUPFAM" id="SSF52540">
    <property type="entry name" value="P-loop containing nucleoside triphosphate hydrolases"/>
    <property type="match status" value="1"/>
</dbReference>
<dbReference type="Pfam" id="PF00493">
    <property type="entry name" value="MCM"/>
    <property type="match status" value="1"/>
</dbReference>
<dbReference type="AlphaFoldDB" id="J9D8Q9"/>
<evidence type="ECO:0000256" key="2">
    <source>
        <dbReference type="ARBA" id="ARBA00022741"/>
    </source>
</evidence>
<dbReference type="InterPro" id="IPR031327">
    <property type="entry name" value="MCM"/>
</dbReference>
<dbReference type="PROSITE" id="PS50051">
    <property type="entry name" value="MCM_2"/>
    <property type="match status" value="1"/>
</dbReference>
<dbReference type="InterPro" id="IPR003593">
    <property type="entry name" value="AAA+_ATPase"/>
</dbReference>
<dbReference type="SMART" id="SM00350">
    <property type="entry name" value="MCM"/>
    <property type="match status" value="1"/>
</dbReference>
<dbReference type="SUPFAM" id="SSF50249">
    <property type="entry name" value="Nucleic acid-binding proteins"/>
    <property type="match status" value="1"/>
</dbReference>
<dbReference type="PANTHER" id="PTHR11630:SF47">
    <property type="entry name" value="DNA HELICASE MCM8"/>
    <property type="match status" value="1"/>
</dbReference>
<proteinExistence type="inferred from homology"/>
<dbReference type="Pfam" id="PF17855">
    <property type="entry name" value="MCM_lid"/>
    <property type="match status" value="1"/>
</dbReference>
<keyword evidence="4 5" id="KW-0238">DNA-binding</keyword>
<reference evidence="8 9" key="1">
    <citation type="submission" date="2011-08" db="EMBL/GenBank/DDBJ databases">
        <authorList>
            <person name="Liu Z.J."/>
            <person name="Shi F.L."/>
            <person name="Lu J.Q."/>
            <person name="Li M."/>
            <person name="Wang Z.L."/>
        </authorList>
    </citation>
    <scope>NUCLEOTIDE SEQUENCE [LARGE SCALE GENOMIC DNA]</scope>
    <source>
        <strain evidence="8 9">USNM 41457</strain>
    </source>
</reference>
<gene>
    <name evidence="8" type="ORF">EDEG_01809</name>
</gene>
<dbReference type="GO" id="GO:0005524">
    <property type="term" value="F:ATP binding"/>
    <property type="evidence" value="ECO:0007669"/>
    <property type="project" value="UniProtKB-KW"/>
</dbReference>
<name>J9D8Q9_EDHAE</name>
<dbReference type="GO" id="GO:0005656">
    <property type="term" value="C:nuclear pre-replicative complex"/>
    <property type="evidence" value="ECO:0007669"/>
    <property type="project" value="UniProtKB-ARBA"/>
</dbReference>
<keyword evidence="3 5" id="KW-0067">ATP-binding</keyword>
<dbReference type="EMBL" id="AFBI03000028">
    <property type="protein sequence ID" value="EJW03899.1"/>
    <property type="molecule type" value="Genomic_DNA"/>
</dbReference>
<organism evidence="8 9">
    <name type="scientific">Edhazardia aedis (strain USNM 41457)</name>
    <name type="common">Microsporidian parasite</name>
    <dbReference type="NCBI Taxonomy" id="1003232"/>
    <lineage>
        <taxon>Eukaryota</taxon>
        <taxon>Fungi</taxon>
        <taxon>Fungi incertae sedis</taxon>
        <taxon>Microsporidia</taxon>
        <taxon>Edhazardia</taxon>
    </lineage>
</organism>
<dbReference type="InterPro" id="IPR001208">
    <property type="entry name" value="MCM_dom"/>
</dbReference>
<dbReference type="Pfam" id="PF17207">
    <property type="entry name" value="MCM_OB"/>
    <property type="match status" value="1"/>
</dbReference>
<feature type="coiled-coil region" evidence="6">
    <location>
        <begin position="418"/>
        <end position="445"/>
    </location>
</feature>
<dbReference type="InterPro" id="IPR041562">
    <property type="entry name" value="MCM_lid"/>
</dbReference>
<dbReference type="Proteomes" id="UP000003163">
    <property type="component" value="Unassembled WGS sequence"/>
</dbReference>
<dbReference type="PRINTS" id="PR01657">
    <property type="entry name" value="MCMFAMILY"/>
</dbReference>
<evidence type="ECO:0000259" key="7">
    <source>
        <dbReference type="PROSITE" id="PS50051"/>
    </source>
</evidence>
<dbReference type="GO" id="GO:0006279">
    <property type="term" value="P:premeiotic DNA replication"/>
    <property type="evidence" value="ECO:0007669"/>
    <property type="project" value="UniProtKB-ARBA"/>
</dbReference>
<sequence>MSTLKEEDEVFEYYFHNLSCGEKNTVKEKYKLIYSRISDAIENSSKQILLTNSYEISLSMINSLFGSFESIDYCLKILSYTIIKALSIENIYNNFLQINVRISLAESYELPKEIKPEKMNSLVYFEGTVCRVNSSKPFIEYLIYECRVCKSRKSLLNDENRYKTPAFCRCKKYILRQNDPNIILKDIQLVKIRLKDTDEYIMGEIIDEKINSLLPGDNIRGIGIIRIGNESKGYFLTYLEINNFEVGAPKIKRNLAGFDLDTNDQFNEIKPLKSTSQIQTKIEKIQESPKNTIYTENKTSISPNKLLAVHPINIKKNINSSILIDDRKLHSQTHSSLYQENHLSLDQKKVKKIGNKNMYDSANNINDDSDIDLRPEESSNTALRVLKYDENSYIYLNKKISGKNSVNLTNNSQEKCNSIKISKNINRHENQIKGYEKDIKSASQAKPNINNDINGLNKSPNDYQVFCEMSQNKDIFSIIINTIYDDIYGYEEIKAGLLLGVVSGNKKNIHRGINVLLIGDPGLGKSKLLLKTSQIIPKTVYLCGNNTTTAGLTLSLTFDTNTNDYAVEAGAFILADNGVCLIDEFDKIPDVRALYEVLDDGNICYNKGGIYYSLKVNTSLIAATNPKFGCFDKNKTIKDNLSFDERLLSRFDLVFVMFDNYDIDKIQKILKIQNKSGFSKFLNKINNKKTDNLSDSFQDNCRNSGDTKKLLVGDVQYNHTTNTKKFRNNVKSQFITKFIKSTYENKNSDQLKKYSKANSSEEEEEINNEITNKILNITRNDHFLENLRVKSDKYDIDLICKYILYCKENITPILSRNAKKTLKEYYMEMRLKHDGNIRLLKSLILLTEAYSKINMRGVSTESDAHFIVDLHKRIQKNKTAPKKKKFMDLLKDMNGLVCTKTDIEDMLAACESNKNVDSTINRLNVEGILIKVGSDKYKINI</sequence>
<accession>J9D8Q9</accession>
<reference evidence="9" key="2">
    <citation type="submission" date="2015-07" db="EMBL/GenBank/DDBJ databases">
        <title>Contrasting host-pathogen interactions and genome evolution in two generalist and specialist microsporidian pathogens of mosquitoes.</title>
        <authorList>
            <consortium name="The Broad Institute Genomics Platform"/>
            <consortium name="The Broad Institute Genome Sequencing Center for Infectious Disease"/>
            <person name="Cuomo C.A."/>
            <person name="Sanscrainte N.D."/>
            <person name="Goldberg J.M."/>
            <person name="Heiman D."/>
            <person name="Young S."/>
            <person name="Zeng Q."/>
            <person name="Becnel J.J."/>
            <person name="Birren B.W."/>
        </authorList>
    </citation>
    <scope>NUCLEOTIDE SEQUENCE [LARGE SCALE GENOMIC DNA]</scope>
    <source>
        <strain evidence="9">USNM 41457</strain>
    </source>
</reference>
<dbReference type="InterPro" id="IPR012340">
    <property type="entry name" value="NA-bd_OB-fold"/>
</dbReference>
<keyword evidence="6" id="KW-0175">Coiled coil</keyword>
<dbReference type="PANTHER" id="PTHR11630">
    <property type="entry name" value="DNA REPLICATION LICENSING FACTOR MCM FAMILY MEMBER"/>
    <property type="match status" value="1"/>
</dbReference>
<dbReference type="HOGENOM" id="CLU_000995_2_0_1"/>
<dbReference type="InterPro" id="IPR033762">
    <property type="entry name" value="MCM_OB"/>
</dbReference>
<dbReference type="InParanoid" id="J9D8Q9"/>
<evidence type="ECO:0000313" key="8">
    <source>
        <dbReference type="EMBL" id="EJW03899.1"/>
    </source>
</evidence>
<evidence type="ECO:0000256" key="6">
    <source>
        <dbReference type="SAM" id="Coils"/>
    </source>
</evidence>
<dbReference type="PROSITE" id="PS00847">
    <property type="entry name" value="MCM_1"/>
    <property type="match status" value="1"/>
</dbReference>
<dbReference type="GO" id="GO:0003697">
    <property type="term" value="F:single-stranded DNA binding"/>
    <property type="evidence" value="ECO:0007669"/>
    <property type="project" value="TreeGrafter"/>
</dbReference>
<evidence type="ECO:0000256" key="1">
    <source>
        <dbReference type="ARBA" id="ARBA00012551"/>
    </source>
</evidence>
<dbReference type="OrthoDB" id="7462577at2759"/>
<evidence type="ECO:0000256" key="3">
    <source>
        <dbReference type="ARBA" id="ARBA00022840"/>
    </source>
</evidence>
<comment type="caution">
    <text evidence="8">The sequence shown here is derived from an EMBL/GenBank/DDBJ whole genome shotgun (WGS) entry which is preliminary data.</text>
</comment>
<dbReference type="GO" id="GO:0017116">
    <property type="term" value="F:single-stranded DNA helicase activity"/>
    <property type="evidence" value="ECO:0007669"/>
    <property type="project" value="TreeGrafter"/>
</dbReference>
<feature type="domain" description="MCM C-terminal AAA(+) ATPase" evidence="7">
    <location>
        <begin position="475"/>
        <end position="662"/>
    </location>
</feature>
<dbReference type="GO" id="GO:0043596">
    <property type="term" value="C:nuclear replication fork"/>
    <property type="evidence" value="ECO:0007669"/>
    <property type="project" value="UniProtKB-ARBA"/>
</dbReference>
<dbReference type="Gene3D" id="3.40.50.300">
    <property type="entry name" value="P-loop containing nucleotide triphosphate hydrolases"/>
    <property type="match status" value="1"/>
</dbReference>
<dbReference type="SMART" id="SM00382">
    <property type="entry name" value="AAA"/>
    <property type="match status" value="1"/>
</dbReference>
<dbReference type="InterPro" id="IPR027417">
    <property type="entry name" value="P-loop_NTPase"/>
</dbReference>
<dbReference type="VEuPathDB" id="MicrosporidiaDB:EDEG_01809"/>
<dbReference type="GO" id="GO:0042555">
    <property type="term" value="C:MCM complex"/>
    <property type="evidence" value="ECO:0007669"/>
    <property type="project" value="UniProtKB-ARBA"/>
</dbReference>
<keyword evidence="2 5" id="KW-0547">Nucleotide-binding</keyword>
<dbReference type="Gene3D" id="2.40.50.140">
    <property type="entry name" value="Nucleic acid-binding proteins"/>
    <property type="match status" value="1"/>
</dbReference>
<comment type="similarity">
    <text evidence="5">Belongs to the MCM family.</text>
</comment>
<evidence type="ECO:0000313" key="9">
    <source>
        <dbReference type="Proteomes" id="UP000003163"/>
    </source>
</evidence>
<protein>
    <recommendedName>
        <fullName evidence="1">DNA helicase</fullName>
        <ecNumber evidence="1">3.6.4.12</ecNumber>
    </recommendedName>
</protein>